<keyword evidence="14" id="KW-1015">Disulfide bond</keyword>
<dbReference type="AlphaFoldDB" id="A0A2N9J3Z7"/>
<keyword evidence="6 15" id="KW-1133">Transmembrane helix</keyword>
<dbReference type="InterPro" id="IPR015683">
    <property type="entry name" value="Ionotropic_Glu_rcpt"/>
</dbReference>
<name>A0A2N9J3Z7_FAGSY</name>
<dbReference type="InterPro" id="IPR044440">
    <property type="entry name" value="GABAb_receptor_plant_PBP1"/>
</dbReference>
<keyword evidence="7 13" id="KW-0406">Ion transport</keyword>
<feature type="transmembrane region" description="Helical" evidence="15">
    <location>
        <begin position="586"/>
        <end position="604"/>
    </location>
</feature>
<comment type="function">
    <text evidence="13">Glutamate-gated receptor that probably acts as non-selective cation channel.</text>
</comment>
<dbReference type="EMBL" id="OIVN01006354">
    <property type="protein sequence ID" value="SPD31294.1"/>
    <property type="molecule type" value="Genomic_DNA"/>
</dbReference>
<dbReference type="CDD" id="cd19990">
    <property type="entry name" value="PBP1_GABAb_receptor_plant"/>
    <property type="match status" value="1"/>
</dbReference>
<keyword evidence="12 13" id="KW-0407">Ion channel</keyword>
<evidence type="ECO:0000256" key="14">
    <source>
        <dbReference type="PIRSR" id="PIRSR037090-50"/>
    </source>
</evidence>
<dbReference type="Pfam" id="PF01094">
    <property type="entry name" value="ANF_receptor"/>
    <property type="match status" value="1"/>
</dbReference>
<dbReference type="SUPFAM" id="SSF53850">
    <property type="entry name" value="Periplasmic binding protein-like II"/>
    <property type="match status" value="1"/>
</dbReference>
<proteinExistence type="inferred from homology"/>
<protein>
    <recommendedName>
        <fullName evidence="13">Glutamate receptor</fullName>
    </recommendedName>
</protein>
<dbReference type="InterPro" id="IPR017103">
    <property type="entry name" value="Iontropic_Glu_rcpt_pln"/>
</dbReference>
<dbReference type="InterPro" id="IPR001828">
    <property type="entry name" value="ANF_lig-bd_rcpt"/>
</dbReference>
<dbReference type="GO" id="GO:0015276">
    <property type="term" value="F:ligand-gated monoatomic ion channel activity"/>
    <property type="evidence" value="ECO:0007669"/>
    <property type="project" value="InterPro"/>
</dbReference>
<dbReference type="Gene3D" id="1.10.287.70">
    <property type="match status" value="1"/>
</dbReference>
<comment type="subcellular location">
    <subcellularLocation>
        <location evidence="1">Membrane</location>
        <topology evidence="1">Multi-pass membrane protein</topology>
    </subcellularLocation>
</comment>
<keyword evidence="10" id="KW-0325">Glycoprotein</keyword>
<dbReference type="FunFam" id="3.40.190.10:FF:000054">
    <property type="entry name" value="Glutamate receptor"/>
    <property type="match status" value="1"/>
</dbReference>
<evidence type="ECO:0000256" key="10">
    <source>
        <dbReference type="ARBA" id="ARBA00023180"/>
    </source>
</evidence>
<keyword evidence="11 13" id="KW-1071">Ligand-gated ion channel</keyword>
<evidence type="ECO:0000256" key="6">
    <source>
        <dbReference type="ARBA" id="ARBA00022989"/>
    </source>
</evidence>
<feature type="transmembrane region" description="Helical" evidence="15">
    <location>
        <begin position="793"/>
        <end position="812"/>
    </location>
</feature>
<feature type="signal peptide" evidence="16">
    <location>
        <begin position="1"/>
        <end position="24"/>
    </location>
</feature>
<keyword evidence="3 13" id="KW-0813">Transport</keyword>
<evidence type="ECO:0000259" key="17">
    <source>
        <dbReference type="SMART" id="SM00079"/>
    </source>
</evidence>
<comment type="similarity">
    <text evidence="2 13">Belongs to the glutamate-gated ion channel (TC 1.A.10.1) family.</text>
</comment>
<evidence type="ECO:0000256" key="12">
    <source>
        <dbReference type="ARBA" id="ARBA00023303"/>
    </source>
</evidence>
<evidence type="ECO:0000256" key="5">
    <source>
        <dbReference type="ARBA" id="ARBA00022729"/>
    </source>
</evidence>
<evidence type="ECO:0000256" key="3">
    <source>
        <dbReference type="ARBA" id="ARBA00022448"/>
    </source>
</evidence>
<evidence type="ECO:0000256" key="11">
    <source>
        <dbReference type="ARBA" id="ARBA00023286"/>
    </source>
</evidence>
<evidence type="ECO:0000256" key="2">
    <source>
        <dbReference type="ARBA" id="ARBA00008685"/>
    </source>
</evidence>
<dbReference type="FunFam" id="1.10.287.70:FF:000172">
    <property type="entry name" value="Glutamate receptor"/>
    <property type="match status" value="1"/>
</dbReference>
<evidence type="ECO:0000256" key="8">
    <source>
        <dbReference type="ARBA" id="ARBA00023136"/>
    </source>
</evidence>
<feature type="transmembrane region" description="Helical" evidence="15">
    <location>
        <begin position="616"/>
        <end position="634"/>
    </location>
</feature>
<dbReference type="SUPFAM" id="SSF53822">
    <property type="entry name" value="Periplasmic binding protein-like I"/>
    <property type="match status" value="1"/>
</dbReference>
<keyword evidence="8 13" id="KW-0472">Membrane</keyword>
<dbReference type="PANTHER" id="PTHR34836:SF9">
    <property type="entry name" value="RECEPTOR LIGAND BINDING REGION DOMAIN-CONTAINING PROTEIN"/>
    <property type="match status" value="1"/>
</dbReference>
<dbReference type="InterPro" id="IPR028082">
    <property type="entry name" value="Peripla_BP_I"/>
</dbReference>
<dbReference type="PIRSF" id="PIRSF037090">
    <property type="entry name" value="Iontro_Glu-like_rcpt_pln"/>
    <property type="match status" value="1"/>
</dbReference>
<dbReference type="InterPro" id="IPR001320">
    <property type="entry name" value="Iontro_rcpt_C"/>
</dbReference>
<dbReference type="CDD" id="cd13686">
    <property type="entry name" value="GluR_Plant"/>
    <property type="match status" value="1"/>
</dbReference>
<keyword evidence="5 16" id="KW-0732">Signal</keyword>
<evidence type="ECO:0000256" key="7">
    <source>
        <dbReference type="ARBA" id="ARBA00023065"/>
    </source>
</evidence>
<feature type="domain" description="Ionotropic glutamate receptor C-terminal" evidence="17">
    <location>
        <begin position="439"/>
        <end position="773"/>
    </location>
</feature>
<evidence type="ECO:0000313" key="18">
    <source>
        <dbReference type="EMBL" id="SPD31294.1"/>
    </source>
</evidence>
<accession>A0A2N9J3Z7</accession>
<dbReference type="Gene3D" id="3.40.190.10">
    <property type="entry name" value="Periplasmic binding protein-like II"/>
    <property type="match status" value="1"/>
</dbReference>
<keyword evidence="4 15" id="KW-0812">Transmembrane</keyword>
<dbReference type="PANTHER" id="PTHR34836">
    <property type="entry name" value="OS06G0188250 PROTEIN"/>
    <property type="match status" value="1"/>
</dbReference>
<feature type="disulfide bond" evidence="14">
    <location>
        <begin position="721"/>
        <end position="776"/>
    </location>
</feature>
<dbReference type="GO" id="GO:0016020">
    <property type="term" value="C:membrane"/>
    <property type="evidence" value="ECO:0007669"/>
    <property type="project" value="UniProtKB-SubCell"/>
</dbReference>
<evidence type="ECO:0000256" key="4">
    <source>
        <dbReference type="ARBA" id="ARBA00022692"/>
    </source>
</evidence>
<evidence type="ECO:0000256" key="13">
    <source>
        <dbReference type="PIRNR" id="PIRNR037090"/>
    </source>
</evidence>
<keyword evidence="9 13" id="KW-0675">Receptor</keyword>
<dbReference type="Gene3D" id="3.40.50.2300">
    <property type="match status" value="2"/>
</dbReference>
<gene>
    <name evidence="18" type="ORF">FSB_LOCUS59176</name>
</gene>
<evidence type="ECO:0000256" key="15">
    <source>
        <dbReference type="SAM" id="Phobius"/>
    </source>
</evidence>
<organism evidence="18">
    <name type="scientific">Fagus sylvatica</name>
    <name type="common">Beechnut</name>
    <dbReference type="NCBI Taxonomy" id="28930"/>
    <lineage>
        <taxon>Eukaryota</taxon>
        <taxon>Viridiplantae</taxon>
        <taxon>Streptophyta</taxon>
        <taxon>Embryophyta</taxon>
        <taxon>Tracheophyta</taxon>
        <taxon>Spermatophyta</taxon>
        <taxon>Magnoliopsida</taxon>
        <taxon>eudicotyledons</taxon>
        <taxon>Gunneridae</taxon>
        <taxon>Pentapetalae</taxon>
        <taxon>rosids</taxon>
        <taxon>fabids</taxon>
        <taxon>Fagales</taxon>
        <taxon>Fagaceae</taxon>
        <taxon>Fagus</taxon>
    </lineage>
</organism>
<dbReference type="FunFam" id="3.40.50.2300:FF:000188">
    <property type="entry name" value="Glutamate receptor"/>
    <property type="match status" value="1"/>
</dbReference>
<dbReference type="Pfam" id="PF00060">
    <property type="entry name" value="Lig_chan"/>
    <property type="match status" value="1"/>
</dbReference>
<feature type="transmembrane region" description="Helical" evidence="15">
    <location>
        <begin position="555"/>
        <end position="574"/>
    </location>
</feature>
<evidence type="ECO:0000256" key="1">
    <source>
        <dbReference type="ARBA" id="ARBA00004141"/>
    </source>
</evidence>
<dbReference type="SMART" id="SM00079">
    <property type="entry name" value="PBPe"/>
    <property type="match status" value="1"/>
</dbReference>
<reference evidence="18" key="1">
    <citation type="submission" date="2018-02" db="EMBL/GenBank/DDBJ databases">
        <authorList>
            <person name="Cohen D.B."/>
            <person name="Kent A.D."/>
        </authorList>
    </citation>
    <scope>NUCLEOTIDE SEQUENCE</scope>
</reference>
<evidence type="ECO:0000256" key="16">
    <source>
        <dbReference type="SAM" id="SignalP"/>
    </source>
</evidence>
<feature type="chain" id="PRO_5014970895" description="Glutamate receptor" evidence="16">
    <location>
        <begin position="25"/>
        <end position="855"/>
    </location>
</feature>
<sequence length="855" mass="95810">MATFPTFTFLALVLLLAQKATVYASTNNTLGKDHVKGTIGAILDPSSRIGKEQKVAMEMAIKDVFDKTNQSFDLQIKNSQREPVQAALAAWDLIKKQQVQAILGPHTWEEGSLVAEIGNQAQIPVFSLADSTPHWATNQWPFLLQASQNHSAQMKAIAAIVQSWEWHQVTVIYEDIDSLRSGVIPHLSVALQQIGVEISHHVPLSPFASSSSLSKELETLKGEQCRVYVVHLSFSLAVRLFERAKEMNMIEKGYVWITTEPFTNLVHSLNASSLSSMQGIVGLKSYFPQNNPNFQNFSTRFHEKFSLENPEEDKHEPGIYAAQAYDAVQTICLAMRETSNGSQQFLQNIRKTKFNGLSGNVQFLERKVAPTHIFQIINVVEKSYKELGFWSNTKGFSMTTNESGTNNTSMRSLEQVYWPGGAWPAPRGWTFPINASPLRIGVPTKASFKKFVNVVQDHSKNSTVFEGFAIDLFLATVASLPYSLPYNFTPFNGTYDDIVEQKFDAVVGDVAIVAKRYRHAEFTIPYTESGLVMIVPVRPQTSNRGWLFVKPFTNAMWALIGAIIVYNGFVVWLIERNHCPALRGSPLNQIGALLCLGFTTLFSLQGEKLHSNLSRMAMVVWLFVALVITQIYTANLTSILTVQKLEASISDVDSLRNGNAAVGYCKGSFVADYLVEVLRLHRDRIKYYNSPEEYAEALRSKEISAAFIEAPYAKLFLAKYCKEFIAAGPTYKVGGFGFVFPKGSLLLHDVTKALLNVSECGRLRELEESMIASEKCAKVESIEELSSLSPSTFCVLFILTGGTSTVALLVYVVCYKRFWHNTMWGHMLAIVRTWWHWIKTFSRRISDAERSRNAF</sequence>
<evidence type="ECO:0000256" key="9">
    <source>
        <dbReference type="ARBA" id="ARBA00023170"/>
    </source>
</evidence>